<feature type="region of interest" description="Disordered" evidence="1">
    <location>
        <begin position="1"/>
        <end position="41"/>
    </location>
</feature>
<evidence type="ECO:0000313" key="3">
    <source>
        <dbReference type="EMBL" id="ALG06979.1"/>
    </source>
</evidence>
<evidence type="ECO:0000256" key="1">
    <source>
        <dbReference type="SAM" id="MobiDB-lite"/>
    </source>
</evidence>
<keyword evidence="4" id="KW-1185">Reference proteome</keyword>
<gene>
    <name evidence="3" type="ORF">AOZ06_08620</name>
</gene>
<evidence type="ECO:0000256" key="2">
    <source>
        <dbReference type="SAM" id="Phobius"/>
    </source>
</evidence>
<evidence type="ECO:0000313" key="4">
    <source>
        <dbReference type="Proteomes" id="UP000063699"/>
    </source>
</evidence>
<organism evidence="3 4">
    <name type="scientific">Kibdelosporangium phytohabitans</name>
    <dbReference type="NCBI Taxonomy" id="860235"/>
    <lineage>
        <taxon>Bacteria</taxon>
        <taxon>Bacillati</taxon>
        <taxon>Actinomycetota</taxon>
        <taxon>Actinomycetes</taxon>
        <taxon>Pseudonocardiales</taxon>
        <taxon>Pseudonocardiaceae</taxon>
        <taxon>Kibdelosporangium</taxon>
    </lineage>
</organism>
<feature type="region of interest" description="Disordered" evidence="1">
    <location>
        <begin position="84"/>
        <end position="103"/>
    </location>
</feature>
<sequence>MARTMRRPTLDWTRTAAERARDVNGGVRGRTHRAGNASLGRHPQRHWITTLGIFTAGVVIGAAAAVSSLRRTFATPVLAVVGSEDEATDSAVPSETPVADRSR</sequence>
<dbReference type="EMBL" id="CP012752">
    <property type="protein sequence ID" value="ALG06979.1"/>
    <property type="molecule type" value="Genomic_DNA"/>
</dbReference>
<dbReference type="Proteomes" id="UP000063699">
    <property type="component" value="Chromosome"/>
</dbReference>
<proteinExistence type="predicted"/>
<dbReference type="AlphaFoldDB" id="A0A0N9HXL4"/>
<accession>A0A0N9HXL4</accession>
<keyword evidence="2" id="KW-0812">Transmembrane</keyword>
<protein>
    <submittedName>
        <fullName evidence="3">Uncharacterized protein</fullName>
    </submittedName>
</protein>
<reference evidence="3 4" key="1">
    <citation type="submission" date="2015-07" db="EMBL/GenBank/DDBJ databases">
        <title>Genome sequencing of Kibdelosporangium phytohabitans.</title>
        <authorList>
            <person name="Qin S."/>
            <person name="Xing K."/>
        </authorList>
    </citation>
    <scope>NUCLEOTIDE SEQUENCE [LARGE SCALE GENOMIC DNA]</scope>
    <source>
        <strain evidence="3 4">KLBMP1111</strain>
    </source>
</reference>
<keyword evidence="2" id="KW-1133">Transmembrane helix</keyword>
<keyword evidence="2" id="KW-0472">Membrane</keyword>
<name>A0A0N9HXL4_9PSEU</name>
<feature type="transmembrane region" description="Helical" evidence="2">
    <location>
        <begin position="47"/>
        <end position="66"/>
    </location>
</feature>
<dbReference type="KEGG" id="kphy:AOZ06_08620"/>